<organism evidence="2 3">
    <name type="scientific">Striga asiatica</name>
    <name type="common">Asiatic witchweed</name>
    <name type="synonym">Buchnera asiatica</name>
    <dbReference type="NCBI Taxonomy" id="4170"/>
    <lineage>
        <taxon>Eukaryota</taxon>
        <taxon>Viridiplantae</taxon>
        <taxon>Streptophyta</taxon>
        <taxon>Embryophyta</taxon>
        <taxon>Tracheophyta</taxon>
        <taxon>Spermatophyta</taxon>
        <taxon>Magnoliopsida</taxon>
        <taxon>eudicotyledons</taxon>
        <taxon>Gunneridae</taxon>
        <taxon>Pentapetalae</taxon>
        <taxon>asterids</taxon>
        <taxon>lamiids</taxon>
        <taxon>Lamiales</taxon>
        <taxon>Orobanchaceae</taxon>
        <taxon>Buchnereae</taxon>
        <taxon>Striga</taxon>
    </lineage>
</organism>
<evidence type="ECO:0000256" key="1">
    <source>
        <dbReference type="SAM" id="SignalP"/>
    </source>
</evidence>
<keyword evidence="1" id="KW-0732">Signal</keyword>
<proteinExistence type="predicted"/>
<evidence type="ECO:0000313" key="2">
    <source>
        <dbReference type="EMBL" id="GER56787.1"/>
    </source>
</evidence>
<gene>
    <name evidence="2" type="ORF">STAS_34540</name>
</gene>
<dbReference type="AlphaFoldDB" id="A0A5A7RHU2"/>
<name>A0A5A7RHU2_STRAF</name>
<keyword evidence="2" id="KW-0418">Kinase</keyword>
<protein>
    <submittedName>
        <fullName evidence="2">Protein kinase superfamily protein</fullName>
    </submittedName>
</protein>
<comment type="caution">
    <text evidence="2">The sequence shown here is derived from an EMBL/GenBank/DDBJ whole genome shotgun (WGS) entry which is preliminary data.</text>
</comment>
<evidence type="ECO:0000313" key="3">
    <source>
        <dbReference type="Proteomes" id="UP000325081"/>
    </source>
</evidence>
<feature type="signal peptide" evidence="1">
    <location>
        <begin position="1"/>
        <end position="22"/>
    </location>
</feature>
<dbReference type="EMBL" id="BKCP01012737">
    <property type="protein sequence ID" value="GER56787.1"/>
    <property type="molecule type" value="Genomic_DNA"/>
</dbReference>
<keyword evidence="3" id="KW-1185">Reference proteome</keyword>
<feature type="chain" id="PRO_5022973747" evidence="1">
    <location>
        <begin position="23"/>
        <end position="113"/>
    </location>
</feature>
<sequence>MAISASCLLSLTAAPMDPPAEAWQKPNSPAIRADIEPLQVARVRLVVERLGGYGREEVDVVRRVEEAYVLGIGGERAAYVHAPVEGVADDQIVRHTDTVRLHRVALAVVSSVR</sequence>
<dbReference type="Proteomes" id="UP000325081">
    <property type="component" value="Unassembled WGS sequence"/>
</dbReference>
<keyword evidence="2" id="KW-0808">Transferase</keyword>
<reference evidence="3" key="1">
    <citation type="journal article" date="2019" name="Curr. Biol.">
        <title>Genome Sequence of Striga asiatica Provides Insight into the Evolution of Plant Parasitism.</title>
        <authorList>
            <person name="Yoshida S."/>
            <person name="Kim S."/>
            <person name="Wafula E.K."/>
            <person name="Tanskanen J."/>
            <person name="Kim Y.M."/>
            <person name="Honaas L."/>
            <person name="Yang Z."/>
            <person name="Spallek T."/>
            <person name="Conn C.E."/>
            <person name="Ichihashi Y."/>
            <person name="Cheong K."/>
            <person name="Cui S."/>
            <person name="Der J.P."/>
            <person name="Gundlach H."/>
            <person name="Jiao Y."/>
            <person name="Hori C."/>
            <person name="Ishida J.K."/>
            <person name="Kasahara H."/>
            <person name="Kiba T."/>
            <person name="Kim M.S."/>
            <person name="Koo N."/>
            <person name="Laohavisit A."/>
            <person name="Lee Y.H."/>
            <person name="Lumba S."/>
            <person name="McCourt P."/>
            <person name="Mortimer J.C."/>
            <person name="Mutuku J.M."/>
            <person name="Nomura T."/>
            <person name="Sasaki-Sekimoto Y."/>
            <person name="Seto Y."/>
            <person name="Wang Y."/>
            <person name="Wakatake T."/>
            <person name="Sakakibara H."/>
            <person name="Demura T."/>
            <person name="Yamaguchi S."/>
            <person name="Yoneyama K."/>
            <person name="Manabe R.I."/>
            <person name="Nelson D.C."/>
            <person name="Schulman A.H."/>
            <person name="Timko M.P."/>
            <person name="dePamphilis C.W."/>
            <person name="Choi D."/>
            <person name="Shirasu K."/>
        </authorList>
    </citation>
    <scope>NUCLEOTIDE SEQUENCE [LARGE SCALE GENOMIC DNA]</scope>
    <source>
        <strain evidence="3">cv. UVA1</strain>
    </source>
</reference>
<dbReference type="GO" id="GO:0016301">
    <property type="term" value="F:kinase activity"/>
    <property type="evidence" value="ECO:0007669"/>
    <property type="project" value="UniProtKB-KW"/>
</dbReference>
<accession>A0A5A7RHU2</accession>